<feature type="transmembrane region" description="Helical" evidence="1">
    <location>
        <begin position="97"/>
        <end position="118"/>
    </location>
</feature>
<dbReference type="AlphaFoldDB" id="A0A0S4M5K7"/>
<reference evidence="3" key="1">
    <citation type="submission" date="2015-11" db="EMBL/GenBank/DDBJ databases">
        <authorList>
            <person name="Seth-Smith H.M.B."/>
        </authorList>
    </citation>
    <scope>NUCLEOTIDE SEQUENCE [LARGE SCALE GENOMIC DNA]</scope>
    <source>
        <strain evidence="3">2013Ark11</strain>
    </source>
</reference>
<keyword evidence="1" id="KW-1133">Transmembrane helix</keyword>
<evidence type="ECO:0000313" key="3">
    <source>
        <dbReference type="Proteomes" id="UP000198651"/>
    </source>
</evidence>
<evidence type="ECO:0000313" key="2">
    <source>
        <dbReference type="EMBL" id="CUT18367.1"/>
    </source>
</evidence>
<proteinExistence type="predicted"/>
<keyword evidence="3" id="KW-1185">Reference proteome</keyword>
<gene>
    <name evidence="2" type="ORF">Ark11_1574</name>
</gene>
<protein>
    <submittedName>
        <fullName evidence="2">Putative membrane protein</fullName>
    </submittedName>
</protein>
<accession>A0A0S4M5K7</accession>
<sequence length="154" mass="17996">MQNYDRIYNPAASIKPLTENLVDHLVKGTVKYDYSDYAIKSNVSKNEIVDILSSRWNSRTLRYEHYCPDIIKYMNVSKRKIIDVKYSENNAETDNSIALVLTSLMFFGVLLLFFYALYNLAKSRRSSIRNTLREAPYAIYTRLKPSDDEHHVLV</sequence>
<dbReference type="EMBL" id="LN906597">
    <property type="protein sequence ID" value="CUT18367.1"/>
    <property type="molecule type" value="Genomic_DNA"/>
</dbReference>
<name>A0A0S4M5K7_9BURK</name>
<dbReference type="RefSeq" id="WP_092490730.1">
    <property type="nucleotide sequence ID" value="NZ_LN906597.1"/>
</dbReference>
<organism evidence="2 3">
    <name type="scientific">Candidatus Ichthyocystis hellenicum</name>
    <dbReference type="NCBI Taxonomy" id="1561003"/>
    <lineage>
        <taxon>Bacteria</taxon>
        <taxon>Pseudomonadati</taxon>
        <taxon>Pseudomonadota</taxon>
        <taxon>Betaproteobacteria</taxon>
        <taxon>Burkholderiales</taxon>
        <taxon>Candidatus Ichthyocystis</taxon>
    </lineage>
</organism>
<keyword evidence="1" id="KW-0812">Transmembrane</keyword>
<evidence type="ECO:0000256" key="1">
    <source>
        <dbReference type="SAM" id="Phobius"/>
    </source>
</evidence>
<dbReference type="Proteomes" id="UP000198651">
    <property type="component" value="Chromosome I"/>
</dbReference>
<keyword evidence="1" id="KW-0472">Membrane</keyword>